<dbReference type="PANTHER" id="PTHR15822:SF4">
    <property type="entry name" value="TYROSYL-DNA PHOSPHODIESTERASE 2"/>
    <property type="match status" value="1"/>
</dbReference>
<dbReference type="NCBIfam" id="TIGR04183">
    <property type="entry name" value="Por_Secre_tail"/>
    <property type="match status" value="1"/>
</dbReference>
<comment type="cofactor">
    <cofactor evidence="2">
        <name>Mg(2+)</name>
        <dbReference type="ChEBI" id="CHEBI:18420"/>
    </cofactor>
</comment>
<keyword evidence="11" id="KW-0255">Endonuclease</keyword>
<feature type="chain" id="PRO_5047189340" evidence="9">
    <location>
        <begin position="21"/>
        <end position="1242"/>
    </location>
</feature>
<evidence type="ECO:0000313" key="12">
    <source>
        <dbReference type="Proteomes" id="UP001517367"/>
    </source>
</evidence>
<feature type="signal peptide" evidence="9">
    <location>
        <begin position="1"/>
        <end position="20"/>
    </location>
</feature>
<dbReference type="InterPro" id="IPR036691">
    <property type="entry name" value="Endo/exonu/phosph_ase_sf"/>
</dbReference>
<dbReference type="Pfam" id="PF03372">
    <property type="entry name" value="Exo_endo_phos"/>
    <property type="match status" value="1"/>
</dbReference>
<dbReference type="CDD" id="cd09083">
    <property type="entry name" value="EEP-1"/>
    <property type="match status" value="1"/>
</dbReference>
<dbReference type="RefSeq" id="WP_138727679.1">
    <property type="nucleotide sequence ID" value="NZ_SRMP02000001.1"/>
</dbReference>
<evidence type="ECO:0000256" key="8">
    <source>
        <dbReference type="ARBA" id="ARBA00023204"/>
    </source>
</evidence>
<keyword evidence="7" id="KW-0460">Magnesium</keyword>
<gene>
    <name evidence="11" type="ORF">E5L68_001700</name>
</gene>
<dbReference type="SUPFAM" id="SSF56219">
    <property type="entry name" value="DNase I-like"/>
    <property type="match status" value="1"/>
</dbReference>
<dbReference type="GO" id="GO:0004519">
    <property type="term" value="F:endonuclease activity"/>
    <property type="evidence" value="ECO:0007669"/>
    <property type="project" value="UniProtKB-KW"/>
</dbReference>
<keyword evidence="12" id="KW-1185">Reference proteome</keyword>
<organism evidence="11 12">
    <name type="scientific">Pedobacter helvus</name>
    <dbReference type="NCBI Taxonomy" id="2563444"/>
    <lineage>
        <taxon>Bacteria</taxon>
        <taxon>Pseudomonadati</taxon>
        <taxon>Bacteroidota</taxon>
        <taxon>Sphingobacteriia</taxon>
        <taxon>Sphingobacteriales</taxon>
        <taxon>Sphingobacteriaceae</taxon>
        <taxon>Pedobacter</taxon>
    </lineage>
</organism>
<keyword evidence="9" id="KW-0732">Signal</keyword>
<proteinExistence type="predicted"/>
<evidence type="ECO:0000256" key="9">
    <source>
        <dbReference type="SAM" id="SignalP"/>
    </source>
</evidence>
<dbReference type="InterPro" id="IPR026444">
    <property type="entry name" value="Secre_tail"/>
</dbReference>
<evidence type="ECO:0000256" key="2">
    <source>
        <dbReference type="ARBA" id="ARBA00001946"/>
    </source>
</evidence>
<evidence type="ECO:0000256" key="6">
    <source>
        <dbReference type="ARBA" id="ARBA00022801"/>
    </source>
</evidence>
<reference evidence="11 12" key="1">
    <citation type="submission" date="2024-12" db="EMBL/GenBank/DDBJ databases">
        <authorList>
            <person name="Hu S."/>
        </authorList>
    </citation>
    <scope>NUCLEOTIDE SEQUENCE [LARGE SCALE GENOMIC DNA]</scope>
    <source>
        <strain evidence="11 12">P-25</strain>
    </source>
</reference>
<dbReference type="EMBL" id="SRMP02000001">
    <property type="protein sequence ID" value="MFN0290084.1"/>
    <property type="molecule type" value="Genomic_DNA"/>
</dbReference>
<sequence length="1242" mass="135396">MKFRVLVILLCWLASSRVNGQELSIASYNLRGNTLDDGDNSWDDRKQLVVNLIEKYKFDVVGLQETEADMVGYLVGAMPRFDSVGVFHKIPTGIMYNANRLSLQGQGHFWLSATPNVESKGWDAKFERICIWAHLKDNLSGLNFYVFSTHFDHVGTEARTNSVALVKQKITEIAGNTAAIFLGDLNFDQFNVNYLSLNNAGTLKDSYNLAAVNHEKERGTGNGFVIDYRKTRIDHIFLTNNLRASSYDVLLDTYNGKIPSDHYPVMTKVFSKYNELGDLYRQFPEDFEEANPLKSTYAAANVTFRTGSWLLSNAIVGGSYNNDRQTSGLYSVRMAQNNTSSAYLQMNFDVAEGASKVTVQHSSYATDSVSRWQLEYSKNQGVSWQAIGPVFTTHQGVKQQATIAMDLSGNVRFRINKFALISGNNGRLSIDDIAIYKRKNTRTERANAVLLAWQFATPSYNGAEISAASSYNHQQVNTSILTRGSGLTTQNANGNVNITRGFAAAASLATPDGSADTTSAVANHLFYQFSINPKTAQQLSLTGIDIRLLSATDGGQVWYWKYSLDGVNYKFLAKPFRFNNASTTSLSTIDLANIADLQKISSDKTVYFRLYVNGASTGKFGIGTSLASTTNDYALSVSGFVESAATINKLAAWQFASPQSVGNESTSTAAIANNAVTVTDLHRGSGLKLVNNSYTTPVTLTRTFVAVADVATSSNVSDTTSAIANHMYFGFAISVKPSYSLSLSSINYKIRISGGGAKVWYWKYSLDGTNFVKLANPVVLTAATDVEGELQPQIDLSAVQALQNLLPGQSIYFRLYTNGSNISSGTTAIGRSTANNANDYALVVNGTVKDFVVAPKILAWQFATPQANGNETSIASTLVDNALTSSPLQRGSGIKNTENATGDPLLLSRAFASVTNIDTEAVIADTLKAVASDMYFKVALTVKPTKKLSLTKLNYKIRISSGGAKVWYWKYSLDGVNFERIALPVVLSQATATEGDVQPSLNLSNVSDLQQLSPGTTVYFRLYTNGSNTSTGTSSLGRSAVASATDYALSLEGVTEDENVLQALPVQLVYFRGSPSGNQVRLSWQTASESDNSHFEITRLTASQKPEILGSVKGTDNSKAVNNYSFTDPKPLAGTSYYQLRQIDYNAKAELLATVSIKRALIENGFEGYAKNNKLSLTINSDEQTQSQIIVNDMSGKILIKLSHLLLQGNNSIEIPFNYPNGIYIVTLQKKNGEISTQKIMQ</sequence>
<comment type="cofactor">
    <cofactor evidence="1">
        <name>Mn(2+)</name>
        <dbReference type="ChEBI" id="CHEBI:29035"/>
    </cofactor>
</comment>
<evidence type="ECO:0000256" key="3">
    <source>
        <dbReference type="ARBA" id="ARBA00022722"/>
    </source>
</evidence>
<dbReference type="InterPro" id="IPR051547">
    <property type="entry name" value="TDP2-like"/>
</dbReference>
<keyword evidence="3" id="KW-0540">Nuclease</keyword>
<keyword evidence="5" id="KW-0227">DNA damage</keyword>
<evidence type="ECO:0000313" key="11">
    <source>
        <dbReference type="EMBL" id="MFN0290084.1"/>
    </source>
</evidence>
<evidence type="ECO:0000256" key="1">
    <source>
        <dbReference type="ARBA" id="ARBA00001936"/>
    </source>
</evidence>
<evidence type="ECO:0000256" key="5">
    <source>
        <dbReference type="ARBA" id="ARBA00022763"/>
    </source>
</evidence>
<dbReference type="PANTHER" id="PTHR15822">
    <property type="entry name" value="TRAF AND TNF RECEPTOR-ASSOCIATED PROTEIN"/>
    <property type="match status" value="1"/>
</dbReference>
<keyword evidence="6" id="KW-0378">Hydrolase</keyword>
<dbReference type="InterPro" id="IPR005135">
    <property type="entry name" value="Endo/exonuclease/phosphatase"/>
</dbReference>
<comment type="caution">
    <text evidence="11">The sequence shown here is derived from an EMBL/GenBank/DDBJ whole genome shotgun (WGS) entry which is preliminary data.</text>
</comment>
<dbReference type="Gene3D" id="3.60.10.10">
    <property type="entry name" value="Endonuclease/exonuclease/phosphatase"/>
    <property type="match status" value="1"/>
</dbReference>
<name>A0ABW9JEM2_9SPHI</name>
<keyword evidence="4" id="KW-0479">Metal-binding</keyword>
<accession>A0ABW9JEM2</accession>
<keyword evidence="8" id="KW-0234">DNA repair</keyword>
<dbReference type="Proteomes" id="UP001517367">
    <property type="component" value="Unassembled WGS sequence"/>
</dbReference>
<feature type="domain" description="Endonuclease/exonuclease/phosphatase" evidence="10">
    <location>
        <begin position="26"/>
        <end position="262"/>
    </location>
</feature>
<protein>
    <submittedName>
        <fullName evidence="11">Endonuclease/exonuclease/phosphatase family protein</fullName>
    </submittedName>
</protein>
<evidence type="ECO:0000256" key="4">
    <source>
        <dbReference type="ARBA" id="ARBA00022723"/>
    </source>
</evidence>
<evidence type="ECO:0000259" key="10">
    <source>
        <dbReference type="Pfam" id="PF03372"/>
    </source>
</evidence>
<evidence type="ECO:0000256" key="7">
    <source>
        <dbReference type="ARBA" id="ARBA00022842"/>
    </source>
</evidence>